<dbReference type="Proteomes" id="UP000320643">
    <property type="component" value="Unassembled WGS sequence"/>
</dbReference>
<dbReference type="EMBL" id="VJVZ01000019">
    <property type="protein sequence ID" value="TRW21465.1"/>
    <property type="molecule type" value="Genomic_DNA"/>
</dbReference>
<accession>A0A552UTB4</accession>
<evidence type="ECO:0000313" key="2">
    <source>
        <dbReference type="EMBL" id="TRW21465.1"/>
    </source>
</evidence>
<comment type="caution">
    <text evidence="2">The sequence shown here is derived from an EMBL/GenBank/DDBJ whole genome shotgun (WGS) entry which is preliminary data.</text>
</comment>
<evidence type="ECO:0000256" key="1">
    <source>
        <dbReference type="SAM" id="Phobius"/>
    </source>
</evidence>
<keyword evidence="1" id="KW-0812">Transmembrane</keyword>
<gene>
    <name evidence="2" type="ORF">FMM05_20150</name>
</gene>
<dbReference type="RefSeq" id="WP_143375230.1">
    <property type="nucleotide sequence ID" value="NZ_VJVZ01000019.1"/>
</dbReference>
<reference evidence="2 3" key="1">
    <citation type="submission" date="2019-07" db="EMBL/GenBank/DDBJ databases">
        <title>Flavobacterium sp. nov., isolated from glacier ice.</title>
        <authorList>
            <person name="Liu Q."/>
            <person name="Xin Y.-H."/>
        </authorList>
    </citation>
    <scope>NUCLEOTIDE SEQUENCE [LARGE SCALE GENOMIC DNA]</scope>
    <source>
        <strain evidence="2 3">ZT4R6</strain>
    </source>
</reference>
<organism evidence="2 3">
    <name type="scientific">Flavobacterium zepuense</name>
    <dbReference type="NCBI Taxonomy" id="2593302"/>
    <lineage>
        <taxon>Bacteria</taxon>
        <taxon>Pseudomonadati</taxon>
        <taxon>Bacteroidota</taxon>
        <taxon>Flavobacteriia</taxon>
        <taxon>Flavobacteriales</taxon>
        <taxon>Flavobacteriaceae</taxon>
        <taxon>Flavobacterium</taxon>
    </lineage>
</organism>
<keyword evidence="1" id="KW-0472">Membrane</keyword>
<name>A0A552UTB4_9FLAO</name>
<sequence length="157" mass="18000">MENNVKLSFGLKLLFIFGILCIGMGIAKLVKTFTPNETLGCKEIQSWKSEADIIKSLQGTWEMDHDEYYGKRRFQFSGRSGKSWIMRKGSNRWEDDGVINFEYYKTYEHNTQRNYGTEYYISYDAELGSISFEADCIIGLGTTAGGVEHGMTMHKID</sequence>
<proteinExistence type="predicted"/>
<feature type="transmembrane region" description="Helical" evidence="1">
    <location>
        <begin position="12"/>
        <end position="30"/>
    </location>
</feature>
<keyword evidence="1" id="KW-1133">Transmembrane helix</keyword>
<dbReference type="AlphaFoldDB" id="A0A552UTB4"/>
<protein>
    <submittedName>
        <fullName evidence="2">Uncharacterized protein</fullName>
    </submittedName>
</protein>
<keyword evidence="3" id="KW-1185">Reference proteome</keyword>
<evidence type="ECO:0000313" key="3">
    <source>
        <dbReference type="Proteomes" id="UP000320643"/>
    </source>
</evidence>